<proteinExistence type="inferred from homology"/>
<accession>A0AAE0BJX0</accession>
<dbReference type="CDD" id="cd01428">
    <property type="entry name" value="ADK"/>
    <property type="match status" value="1"/>
</dbReference>
<evidence type="ECO:0000313" key="9">
    <source>
        <dbReference type="Proteomes" id="UP001190700"/>
    </source>
</evidence>
<dbReference type="InterPro" id="IPR000850">
    <property type="entry name" value="Adenylat/UMP-CMP_kin"/>
</dbReference>
<gene>
    <name evidence="8" type="ORF">CYMTET_51968</name>
</gene>
<sequence>MPPHVLLLGGPGSGKGTQCEQLATKYGAVHISTGDLYRAEVKSGSPEGLIMADIMAKGALVPDELGTQRVLKKRLEQPDCAENGWIGDGWAREEANSVTLLKYGIVNTSTLVISLEVPRATLIKRLAGRRYDPEDGSIYHVDYKMPSDPAIVARLVQRDDDTPAAVNTRLDVYEKQKETALTPLRQVNVQVTEVDGTGTTAEVAERINQVWKEHFDKLSKAEPDFQ</sequence>
<evidence type="ECO:0000256" key="2">
    <source>
        <dbReference type="ARBA" id="ARBA00007220"/>
    </source>
</evidence>
<dbReference type="NCBIfam" id="TIGR01351">
    <property type="entry name" value="adk"/>
    <property type="match status" value="1"/>
</dbReference>
<evidence type="ECO:0000313" key="8">
    <source>
        <dbReference type="EMBL" id="KAK3237988.1"/>
    </source>
</evidence>
<dbReference type="EC" id="2.7.4.3" evidence="3"/>
<dbReference type="GO" id="GO:0005524">
    <property type="term" value="F:ATP binding"/>
    <property type="evidence" value="ECO:0007669"/>
    <property type="project" value="InterPro"/>
</dbReference>
<dbReference type="PANTHER" id="PTHR23359">
    <property type="entry name" value="NUCLEOTIDE KINASE"/>
    <property type="match status" value="1"/>
</dbReference>
<keyword evidence="6 7" id="KW-0418">Kinase</keyword>
<dbReference type="EMBL" id="LGRX02034366">
    <property type="protein sequence ID" value="KAK3237988.1"/>
    <property type="molecule type" value="Genomic_DNA"/>
</dbReference>
<evidence type="ECO:0000256" key="7">
    <source>
        <dbReference type="RuleBase" id="RU003330"/>
    </source>
</evidence>
<protein>
    <recommendedName>
        <fullName evidence="3">adenylate kinase</fullName>
        <ecNumber evidence="3">2.7.4.3</ecNumber>
    </recommendedName>
</protein>
<name>A0AAE0BJX0_9CHLO</name>
<dbReference type="PRINTS" id="PR00094">
    <property type="entry name" value="ADENYLTKNASE"/>
</dbReference>
<dbReference type="InterPro" id="IPR027417">
    <property type="entry name" value="P-loop_NTPase"/>
</dbReference>
<evidence type="ECO:0000256" key="5">
    <source>
        <dbReference type="ARBA" id="ARBA00022741"/>
    </source>
</evidence>
<evidence type="ECO:0000256" key="4">
    <source>
        <dbReference type="ARBA" id="ARBA00022679"/>
    </source>
</evidence>
<dbReference type="InterPro" id="IPR006259">
    <property type="entry name" value="Adenyl_kin_sub"/>
</dbReference>
<evidence type="ECO:0000256" key="1">
    <source>
        <dbReference type="ARBA" id="ARBA00000582"/>
    </source>
</evidence>
<dbReference type="Pfam" id="PF00406">
    <property type="entry name" value="ADK"/>
    <property type="match status" value="1"/>
</dbReference>
<keyword evidence="5" id="KW-0547">Nucleotide-binding</keyword>
<keyword evidence="4 7" id="KW-0808">Transferase</keyword>
<keyword evidence="9" id="KW-1185">Reference proteome</keyword>
<reference evidence="8 9" key="1">
    <citation type="journal article" date="2015" name="Genome Biol. Evol.">
        <title>Comparative Genomics of a Bacterivorous Green Alga Reveals Evolutionary Causalities and Consequences of Phago-Mixotrophic Mode of Nutrition.</title>
        <authorList>
            <person name="Burns J.A."/>
            <person name="Paasch A."/>
            <person name="Narechania A."/>
            <person name="Kim E."/>
        </authorList>
    </citation>
    <scope>NUCLEOTIDE SEQUENCE [LARGE SCALE GENOMIC DNA]</scope>
    <source>
        <strain evidence="8 9">PLY_AMNH</strain>
    </source>
</reference>
<dbReference type="HAMAP" id="MF_00235">
    <property type="entry name" value="Adenylate_kinase_Adk"/>
    <property type="match status" value="1"/>
</dbReference>
<evidence type="ECO:0000256" key="6">
    <source>
        <dbReference type="ARBA" id="ARBA00022777"/>
    </source>
</evidence>
<comment type="similarity">
    <text evidence="2 7">Belongs to the adenylate kinase family.</text>
</comment>
<comment type="caution">
    <text evidence="8">The sequence shown here is derived from an EMBL/GenBank/DDBJ whole genome shotgun (WGS) entry which is preliminary data.</text>
</comment>
<comment type="catalytic activity">
    <reaction evidence="1">
        <text>AMP + ATP = 2 ADP</text>
        <dbReference type="Rhea" id="RHEA:12973"/>
        <dbReference type="ChEBI" id="CHEBI:30616"/>
        <dbReference type="ChEBI" id="CHEBI:456215"/>
        <dbReference type="ChEBI" id="CHEBI:456216"/>
        <dbReference type="EC" id="2.7.4.3"/>
    </reaction>
</comment>
<dbReference type="Proteomes" id="UP001190700">
    <property type="component" value="Unassembled WGS sequence"/>
</dbReference>
<evidence type="ECO:0000256" key="3">
    <source>
        <dbReference type="ARBA" id="ARBA00012955"/>
    </source>
</evidence>
<organism evidence="8 9">
    <name type="scientific">Cymbomonas tetramitiformis</name>
    <dbReference type="NCBI Taxonomy" id="36881"/>
    <lineage>
        <taxon>Eukaryota</taxon>
        <taxon>Viridiplantae</taxon>
        <taxon>Chlorophyta</taxon>
        <taxon>Pyramimonadophyceae</taxon>
        <taxon>Pyramimonadales</taxon>
        <taxon>Pyramimonadaceae</taxon>
        <taxon>Cymbomonas</taxon>
    </lineage>
</organism>
<dbReference type="Gene3D" id="3.40.50.300">
    <property type="entry name" value="P-loop containing nucleotide triphosphate hydrolases"/>
    <property type="match status" value="1"/>
</dbReference>
<dbReference type="GO" id="GO:0004017">
    <property type="term" value="F:AMP kinase activity"/>
    <property type="evidence" value="ECO:0007669"/>
    <property type="project" value="UniProtKB-EC"/>
</dbReference>
<dbReference type="SUPFAM" id="SSF52540">
    <property type="entry name" value="P-loop containing nucleoside triphosphate hydrolases"/>
    <property type="match status" value="1"/>
</dbReference>
<dbReference type="AlphaFoldDB" id="A0AAE0BJX0"/>